<dbReference type="RefSeq" id="WP_221435557.1">
    <property type="nucleotide sequence ID" value="NZ_JACHGY010000001.1"/>
</dbReference>
<feature type="region of interest" description="Disordered" evidence="1">
    <location>
        <begin position="37"/>
        <end position="62"/>
    </location>
</feature>
<comment type="caution">
    <text evidence="2">The sequence shown here is derived from an EMBL/GenBank/DDBJ whole genome shotgun (WGS) entry which is preliminary data.</text>
</comment>
<name>A0A7X0H8E2_9BACT</name>
<protein>
    <submittedName>
        <fullName evidence="2">Uncharacterized protein</fullName>
    </submittedName>
</protein>
<gene>
    <name evidence="2" type="ORF">HNQ40_002986</name>
</gene>
<evidence type="ECO:0000313" key="3">
    <source>
        <dbReference type="Proteomes" id="UP000541810"/>
    </source>
</evidence>
<accession>A0A7X0H8E2</accession>
<evidence type="ECO:0000313" key="2">
    <source>
        <dbReference type="EMBL" id="MBB6431180.1"/>
    </source>
</evidence>
<proteinExistence type="predicted"/>
<reference evidence="2 3" key="1">
    <citation type="submission" date="2020-08" db="EMBL/GenBank/DDBJ databases">
        <title>Genomic Encyclopedia of Type Strains, Phase IV (KMG-IV): sequencing the most valuable type-strain genomes for metagenomic binning, comparative biology and taxonomic classification.</title>
        <authorList>
            <person name="Goeker M."/>
        </authorList>
    </citation>
    <scope>NUCLEOTIDE SEQUENCE [LARGE SCALE GENOMIC DNA]</scope>
    <source>
        <strain evidence="2 3">DSM 103725</strain>
    </source>
</reference>
<sequence>MITFDCQGCGRTMSVPDKYAGKRVRCPACQTAQRVPISEPSLDGDDDQYQSQPLADLSGLQDTSMGSGVRRLRQILIGCGACQKTIKVPEARLGKTTPCNFCGTVLKVDAFNLSKAKGDLIDMTHLELEKADLLAEGGSHGSTLGGSSIQLDGTGSGGTGYQMNMPPAGSMSGVSMNNSQTQMRELRELNDLKHSGQISAEEYRERKKEIYSGKTLAIQAMSRSADGTGGRPVIKRDDRPGLLPKPVMALIVVLIIGGAGYAAFMAISGSPSSSTEVAETPKPTAPVEAENAAEEVAVEEAVPEETTEVEAPVEAEVVEMPPEQPVEETAEADPYGGLPVTMFEIDESIASMEDAKASGSGQAAVTMVVKDWQTGWPDQNDPEARNRAIGKACDVLQRISVRDDRATIGVAVGPAATGLDSPEYLDFRQEMHDILTQTARANGVFDDLVLRSSDRAASMGGLESHRMHVTSRSNRNVRATILTGVQDGYCVSYWFAGAKNLYDEFLDTVGQAELGPR</sequence>
<keyword evidence="3" id="KW-1185">Reference proteome</keyword>
<dbReference type="AlphaFoldDB" id="A0A7X0H8E2"/>
<dbReference type="Proteomes" id="UP000541810">
    <property type="component" value="Unassembled WGS sequence"/>
</dbReference>
<dbReference type="EMBL" id="JACHGY010000001">
    <property type="protein sequence ID" value="MBB6431180.1"/>
    <property type="molecule type" value="Genomic_DNA"/>
</dbReference>
<evidence type="ECO:0000256" key="1">
    <source>
        <dbReference type="SAM" id="MobiDB-lite"/>
    </source>
</evidence>
<organism evidence="2 3">
    <name type="scientific">Algisphaera agarilytica</name>
    <dbReference type="NCBI Taxonomy" id="1385975"/>
    <lineage>
        <taxon>Bacteria</taxon>
        <taxon>Pseudomonadati</taxon>
        <taxon>Planctomycetota</taxon>
        <taxon>Phycisphaerae</taxon>
        <taxon>Phycisphaerales</taxon>
        <taxon>Phycisphaeraceae</taxon>
        <taxon>Algisphaera</taxon>
    </lineage>
</organism>